<accession>A0A6B2NIR4</accession>
<dbReference type="EMBL" id="JAAGOX010000004">
    <property type="protein sequence ID" value="NDW43981.1"/>
    <property type="molecule type" value="Genomic_DNA"/>
</dbReference>
<reference evidence="1" key="1">
    <citation type="submission" date="2020-02" db="EMBL/GenBank/DDBJ databases">
        <title>Delineation of the pyrene-degrading pathway in Roseobacter clade bacteria by genomic analysis.</title>
        <authorList>
            <person name="Zhou H."/>
            <person name="Wang H."/>
        </authorList>
    </citation>
    <scope>NUCLEOTIDE SEQUENCE</scope>
    <source>
        <strain evidence="1">PrR005</strain>
    </source>
</reference>
<proteinExistence type="predicted"/>
<organism evidence="1">
    <name type="scientific">Ruegeria sp. PrR005</name>
    <dbReference type="NCBI Taxonomy" id="2706882"/>
    <lineage>
        <taxon>Bacteria</taxon>
        <taxon>Pseudomonadati</taxon>
        <taxon>Pseudomonadota</taxon>
        <taxon>Alphaproteobacteria</taxon>
        <taxon>Rhodobacterales</taxon>
        <taxon>Roseobacteraceae</taxon>
        <taxon>Ruegeria</taxon>
    </lineage>
</organism>
<dbReference type="AlphaFoldDB" id="A0A6B2NIR4"/>
<dbReference type="Pfam" id="PF02620">
    <property type="entry name" value="YceD"/>
    <property type="match status" value="1"/>
</dbReference>
<dbReference type="InterPro" id="IPR003772">
    <property type="entry name" value="YceD"/>
</dbReference>
<comment type="caution">
    <text evidence="1">The sequence shown here is derived from an EMBL/GenBank/DDBJ whole genome shotgun (WGS) entry which is preliminary data.</text>
</comment>
<evidence type="ECO:0000313" key="1">
    <source>
        <dbReference type="EMBL" id="NDW43981.1"/>
    </source>
</evidence>
<protein>
    <submittedName>
        <fullName evidence="1">DUF177 domain-containing protein</fullName>
    </submittedName>
</protein>
<name>A0A6B2NIR4_9RHOB</name>
<dbReference type="RefSeq" id="WP_164127681.1">
    <property type="nucleotide sequence ID" value="NZ_JAAGOX010000004.1"/>
</dbReference>
<gene>
    <name evidence="1" type="ORF">G0P99_03300</name>
</gene>
<sequence length="178" mass="19494">MTDETVLRVSDLPQNRATPFSLRPDSARLGDIARELGLDGLRKLSFTGQVQAEGKRDWRLTAMLGATVVQPCVVTLEPVTTRIDTEVRRLFLADWSDPDEEEAEIPEDDESEPLGSVIDLGSVMVEALALALPVYPRKEGVELGEAVFAEPGKKAMTDEETRPFAGLAALRDSLKKDS</sequence>